<protein>
    <submittedName>
        <fullName evidence="2">Divergent PAP2 family</fullName>
    </submittedName>
</protein>
<feature type="transmembrane region" description="Helical" evidence="1">
    <location>
        <begin position="12"/>
        <end position="34"/>
    </location>
</feature>
<dbReference type="Pfam" id="PF02681">
    <property type="entry name" value="DUF212"/>
    <property type="match status" value="1"/>
</dbReference>
<feature type="transmembrane region" description="Helical" evidence="1">
    <location>
        <begin position="138"/>
        <end position="157"/>
    </location>
</feature>
<keyword evidence="1" id="KW-1133">Transmembrane helix</keyword>
<dbReference type="Proteomes" id="UP000042527">
    <property type="component" value="Unassembled WGS sequence"/>
</dbReference>
<keyword evidence="3" id="KW-1185">Reference proteome</keyword>
<accession>A0A0B7GXE3</accession>
<reference evidence="3" key="1">
    <citation type="submission" date="2015-01" db="EMBL/GenBank/DDBJ databases">
        <authorList>
            <person name="Manzoor Shahid"/>
            <person name="Zubair Saima"/>
        </authorList>
    </citation>
    <scope>NUCLEOTIDE SEQUENCE [LARGE SCALE GENOMIC DNA]</scope>
    <source>
        <strain evidence="3">V1</strain>
    </source>
</reference>
<evidence type="ECO:0000256" key="1">
    <source>
        <dbReference type="SAM" id="Phobius"/>
    </source>
</evidence>
<dbReference type="InterPro" id="IPR003832">
    <property type="entry name" value="DUF212"/>
</dbReference>
<dbReference type="AlphaFoldDB" id="A0A0B7GXE3"/>
<evidence type="ECO:0000313" key="3">
    <source>
        <dbReference type="Proteomes" id="UP000042527"/>
    </source>
</evidence>
<feature type="transmembrane region" description="Helical" evidence="1">
    <location>
        <begin position="75"/>
        <end position="92"/>
    </location>
</feature>
<dbReference type="EMBL" id="CDNC01000023">
    <property type="protein sequence ID" value="CEM62257.1"/>
    <property type="molecule type" value="Genomic_DNA"/>
</dbReference>
<name>A0A0B7GXE3_TREPH</name>
<gene>
    <name evidence="2" type="ORF">TPHV1_30152</name>
</gene>
<keyword evidence="1" id="KW-0472">Membrane</keyword>
<proteinExistence type="predicted"/>
<dbReference type="PANTHER" id="PTHR31446:SF29">
    <property type="entry name" value="ACID PHOSPHATASE_VANADIUM-DEPENDENT HALOPEROXIDASE-RELATED PROTEIN"/>
    <property type="match status" value="1"/>
</dbReference>
<dbReference type="PANTHER" id="PTHR31446">
    <property type="entry name" value="ACID PHOSPHATASE/VANADIUM-DEPENDENT HALOPEROXIDASE-RELATED PROTEIN"/>
    <property type="match status" value="1"/>
</dbReference>
<keyword evidence="1" id="KW-0812">Transmembrane</keyword>
<sequence>MMVQMINLANNPIFLSAVCSWFFCQVVKTIIAFWKSTISSKQDFLHLVLWQTGGMPSSHSALVSSLATSIGIKEGIDSTIFIFAFFSSIIVIRDALGVRRSNGVQAKVLNELGMEIRKEFDLPFTTVKEIHGHKPLEVLIGILAGAVISIIFCSEIAGR</sequence>
<organism evidence="2 3">
    <name type="scientific">Treponema phagedenis</name>
    <dbReference type="NCBI Taxonomy" id="162"/>
    <lineage>
        <taxon>Bacteria</taxon>
        <taxon>Pseudomonadati</taxon>
        <taxon>Spirochaetota</taxon>
        <taxon>Spirochaetia</taxon>
        <taxon>Spirochaetales</taxon>
        <taxon>Treponemataceae</taxon>
        <taxon>Treponema</taxon>
    </lineage>
</organism>
<evidence type="ECO:0000313" key="2">
    <source>
        <dbReference type="EMBL" id="CEM62257.1"/>
    </source>
</evidence>